<sequence>MTSAWSSDELERIGRAEELHIAPERGDGTLLRETPVWVVRVDDQVDVRTWYRRENGWFGRVVDSRRARIHVVGLQAQVVVEDVDDNAELQAVDAAYPDKYGRYGEATVAQMTTPEASATTLRLVPLGPLEAELLSCLAGHQGDDREAEGGDG</sequence>
<dbReference type="Pfam" id="PF10012">
    <property type="entry name" value="DUF2255"/>
    <property type="match status" value="1"/>
</dbReference>
<dbReference type="Proteomes" id="UP000295447">
    <property type="component" value="Unassembled WGS sequence"/>
</dbReference>
<evidence type="ECO:0000313" key="1">
    <source>
        <dbReference type="EMBL" id="TDW24463.1"/>
    </source>
</evidence>
<dbReference type="InterPro" id="IPR016888">
    <property type="entry name" value="UCP028498"/>
</dbReference>
<keyword evidence="2" id="KW-1185">Reference proteome</keyword>
<gene>
    <name evidence="1" type="ORF">EV650_3342</name>
</gene>
<evidence type="ECO:0008006" key="3">
    <source>
        <dbReference type="Google" id="ProtNLM"/>
    </source>
</evidence>
<evidence type="ECO:0000313" key="2">
    <source>
        <dbReference type="Proteomes" id="UP000295447"/>
    </source>
</evidence>
<organism evidence="1 2">
    <name type="scientific">Kribbella kalugense</name>
    <dbReference type="NCBI Taxonomy" id="2512221"/>
    <lineage>
        <taxon>Bacteria</taxon>
        <taxon>Bacillati</taxon>
        <taxon>Actinomycetota</taxon>
        <taxon>Actinomycetes</taxon>
        <taxon>Propionibacteriales</taxon>
        <taxon>Kribbellaceae</taxon>
        <taxon>Kribbella</taxon>
    </lineage>
</organism>
<comment type="caution">
    <text evidence="1">The sequence shown here is derived from an EMBL/GenBank/DDBJ whole genome shotgun (WGS) entry which is preliminary data.</text>
</comment>
<dbReference type="RefSeq" id="WP_134119634.1">
    <property type="nucleotide sequence ID" value="NZ_SODF01000001.1"/>
</dbReference>
<reference evidence="1 2" key="1">
    <citation type="submission" date="2019-03" db="EMBL/GenBank/DDBJ databases">
        <title>Genomic Encyclopedia of Type Strains, Phase III (KMG-III): the genomes of soil and plant-associated and newly described type strains.</title>
        <authorList>
            <person name="Whitman W."/>
        </authorList>
    </citation>
    <scope>NUCLEOTIDE SEQUENCE [LARGE SCALE GENOMIC DNA]</scope>
    <source>
        <strain evidence="1 2">VKM Ac-2570</strain>
    </source>
</reference>
<dbReference type="SUPFAM" id="SSF50475">
    <property type="entry name" value="FMN-binding split barrel"/>
    <property type="match status" value="1"/>
</dbReference>
<name>A0A4R8A1S7_9ACTN</name>
<dbReference type="OrthoDB" id="162563at2"/>
<dbReference type="EMBL" id="SODF01000001">
    <property type="protein sequence ID" value="TDW24463.1"/>
    <property type="molecule type" value="Genomic_DNA"/>
</dbReference>
<protein>
    <recommendedName>
        <fullName evidence="3">DUF2255 family protein</fullName>
    </recommendedName>
</protein>
<accession>A0A4R8A1S7</accession>
<dbReference type="AlphaFoldDB" id="A0A4R8A1S7"/>
<proteinExistence type="predicted"/>